<evidence type="ECO:0000313" key="3">
    <source>
        <dbReference type="EMBL" id="SUN49448.1"/>
    </source>
</evidence>
<dbReference type="Pfam" id="PF01408">
    <property type="entry name" value="GFO_IDH_MocA"/>
    <property type="match status" value="1"/>
</dbReference>
<dbReference type="Pfam" id="PF21378">
    <property type="entry name" value="YceM-like_C"/>
    <property type="match status" value="1"/>
</dbReference>
<dbReference type="Gene3D" id="3.40.50.720">
    <property type="entry name" value="NAD(P)-binding Rossmann-like Domain"/>
    <property type="match status" value="1"/>
</dbReference>
<name>A0A380JWR1_9STRE</name>
<gene>
    <name evidence="3" type="primary">mviM</name>
    <name evidence="3" type="ORF">NCTC12092_01892</name>
</gene>
<protein>
    <submittedName>
        <fullName evidence="3">Oxidoreductase</fullName>
    </submittedName>
</protein>
<proteinExistence type="predicted"/>
<dbReference type="Gene3D" id="3.30.360.10">
    <property type="entry name" value="Dihydrodipicolinate Reductase, domain 2"/>
    <property type="match status" value="1"/>
</dbReference>
<dbReference type="RefSeq" id="WP_115251403.1">
    <property type="nucleotide sequence ID" value="NZ_UHFF01000002.1"/>
</dbReference>
<evidence type="ECO:0000259" key="2">
    <source>
        <dbReference type="Pfam" id="PF21378"/>
    </source>
</evidence>
<dbReference type="SUPFAM" id="SSF51735">
    <property type="entry name" value="NAD(P)-binding Rossmann-fold domains"/>
    <property type="match status" value="1"/>
</dbReference>
<dbReference type="InterPro" id="IPR051317">
    <property type="entry name" value="Gfo/Idh/MocA_oxidoreduct"/>
</dbReference>
<dbReference type="InterPro" id="IPR036291">
    <property type="entry name" value="NAD(P)-bd_dom_sf"/>
</dbReference>
<reference evidence="3 4" key="1">
    <citation type="submission" date="2018-06" db="EMBL/GenBank/DDBJ databases">
        <authorList>
            <consortium name="Pathogen Informatics"/>
            <person name="Doyle S."/>
        </authorList>
    </citation>
    <scope>NUCLEOTIDE SEQUENCE [LARGE SCALE GENOMIC DNA]</scope>
    <source>
        <strain evidence="3 4">NCTC12092</strain>
    </source>
</reference>
<dbReference type="GO" id="GO:0000166">
    <property type="term" value="F:nucleotide binding"/>
    <property type="evidence" value="ECO:0007669"/>
    <property type="project" value="InterPro"/>
</dbReference>
<dbReference type="InterPro" id="IPR000683">
    <property type="entry name" value="Gfo/Idh/MocA-like_OxRdtase_N"/>
</dbReference>
<evidence type="ECO:0000313" key="4">
    <source>
        <dbReference type="Proteomes" id="UP000254461"/>
    </source>
</evidence>
<dbReference type="EMBL" id="UHFF01000002">
    <property type="protein sequence ID" value="SUN49448.1"/>
    <property type="molecule type" value="Genomic_DNA"/>
</dbReference>
<accession>A0A380JWR1</accession>
<dbReference type="Proteomes" id="UP000254461">
    <property type="component" value="Unassembled WGS sequence"/>
</dbReference>
<feature type="domain" description="Gfo/Idh/MocA-like oxidoreductase N-terminal" evidence="1">
    <location>
        <begin position="3"/>
        <end position="120"/>
    </location>
</feature>
<organism evidence="3 4">
    <name type="scientific">Streptococcus equi subsp. equi</name>
    <dbReference type="NCBI Taxonomy" id="148942"/>
    <lineage>
        <taxon>Bacteria</taxon>
        <taxon>Bacillati</taxon>
        <taxon>Bacillota</taxon>
        <taxon>Bacilli</taxon>
        <taxon>Lactobacillales</taxon>
        <taxon>Streptococcaceae</taxon>
        <taxon>Streptococcus</taxon>
    </lineage>
</organism>
<evidence type="ECO:0000259" key="1">
    <source>
        <dbReference type="Pfam" id="PF01408"/>
    </source>
</evidence>
<dbReference type="SUPFAM" id="SSF55347">
    <property type="entry name" value="Glyceraldehyde-3-phosphate dehydrogenase-like, C-terminal domain"/>
    <property type="match status" value="1"/>
</dbReference>
<feature type="domain" description="YceM-like C-terminal" evidence="2">
    <location>
        <begin position="140"/>
        <end position="239"/>
    </location>
</feature>
<dbReference type="InterPro" id="IPR048477">
    <property type="entry name" value="YceM-like_C"/>
</dbReference>
<dbReference type="PANTHER" id="PTHR43708">
    <property type="entry name" value="CONSERVED EXPRESSED OXIDOREDUCTASE (EUROFUNG)"/>
    <property type="match status" value="1"/>
</dbReference>
<dbReference type="PANTHER" id="PTHR43708:SF4">
    <property type="entry name" value="OXIDOREDUCTASE YCEM-RELATED"/>
    <property type="match status" value="1"/>
</dbReference>
<dbReference type="AlphaFoldDB" id="A0A380JWR1"/>
<sequence length="314" mass="35789">MLDIGIVGLGAISQKAYLPYMRQLRGINWHLSTRNESVRQEVGQLFGCTRLYRTVNELLEAKLDGVFIHAATKAHLELASLFLQKGIPVYMDKPLTEDFFSTRALYQLAKEHNTFLMAGFNRRFAPGVKRLSTLSTKRKVVVEKNDINRPGDKQFKLFDFFIHPLDTALFLADERLVAGYFHYQLTDNDLLSQVSVTLRTEQTIISVAMNLQSGSRREVMEVQTPKETYQLENLESLRAYRGVDQEIKGFSAWDTTLSKRGFEAIVDSFLQAIKDGVNPVKPETSLLSHWICHQICQSHEADGILDVSLPYIKE</sequence>